<dbReference type="EMBL" id="FZPD01000005">
    <property type="protein sequence ID" value="SNT28864.1"/>
    <property type="molecule type" value="Genomic_DNA"/>
</dbReference>
<organism evidence="3 4">
    <name type="scientific">Ekhidna lutea</name>
    <dbReference type="NCBI Taxonomy" id="447679"/>
    <lineage>
        <taxon>Bacteria</taxon>
        <taxon>Pseudomonadati</taxon>
        <taxon>Bacteroidota</taxon>
        <taxon>Cytophagia</taxon>
        <taxon>Cytophagales</taxon>
        <taxon>Reichenbachiellaceae</taxon>
        <taxon>Ekhidna</taxon>
    </lineage>
</organism>
<dbReference type="RefSeq" id="WP_089357877.1">
    <property type="nucleotide sequence ID" value="NZ_FZPD01000005.1"/>
</dbReference>
<name>A0A239LH35_EKHLU</name>
<dbReference type="OrthoDB" id="1222728at2"/>
<protein>
    <recommendedName>
        <fullName evidence="5">Mobilization protein</fullName>
    </recommendedName>
</protein>
<accession>A0A239LH35</accession>
<keyword evidence="4" id="KW-1185">Reference proteome</keyword>
<feature type="region of interest" description="Disordered" evidence="2">
    <location>
        <begin position="1"/>
        <end position="34"/>
    </location>
</feature>
<dbReference type="Proteomes" id="UP000198393">
    <property type="component" value="Unassembled WGS sequence"/>
</dbReference>
<evidence type="ECO:0000256" key="2">
    <source>
        <dbReference type="SAM" id="MobiDB-lite"/>
    </source>
</evidence>
<feature type="compositionally biased region" description="Basic and acidic residues" evidence="2">
    <location>
        <begin position="15"/>
        <end position="34"/>
    </location>
</feature>
<proteinExistence type="predicted"/>
<gene>
    <name evidence="3" type="ORF">SAMN05421640_3207</name>
</gene>
<sequence length="347" mass="40540">MSKSSINFQGVKASSEIHNEREASMTKEGKSDQKLPDYVRKDLIDNNDHYVIQRIHQRGLIIREKYKKMVGRNMPSNSKPIREAVMNLEEHHTIEDCRRVAARLERELNVDVFQIHIHRDEGRWVDPKRENITLETKTPHIKPQPNAVWLPNYHAHLVADWTNSETGKSIDLKKNDLREMQTIVSQELEMERGRSSSRKHLDPLTYKIEQRGKELEKLLNMSMEKLEVTEKGLLGKNRVNQEATIELLKQTTKDQKLLLTKFQKEIKELKNEQLQDKKTLKRFDEVRLKVQRSFQVIFQTQASGKNPDLSQFTRDVGSLFMDELRLAKSNIDSLQKGDKGKEQGINL</sequence>
<feature type="coiled-coil region" evidence="1">
    <location>
        <begin position="252"/>
        <end position="279"/>
    </location>
</feature>
<keyword evidence="1" id="KW-0175">Coiled coil</keyword>
<evidence type="ECO:0000313" key="3">
    <source>
        <dbReference type="EMBL" id="SNT28864.1"/>
    </source>
</evidence>
<dbReference type="AlphaFoldDB" id="A0A239LH35"/>
<evidence type="ECO:0000256" key="1">
    <source>
        <dbReference type="SAM" id="Coils"/>
    </source>
</evidence>
<evidence type="ECO:0008006" key="5">
    <source>
        <dbReference type="Google" id="ProtNLM"/>
    </source>
</evidence>
<reference evidence="3 4" key="1">
    <citation type="submission" date="2017-06" db="EMBL/GenBank/DDBJ databases">
        <authorList>
            <person name="Kim H.J."/>
            <person name="Triplett B.A."/>
        </authorList>
    </citation>
    <scope>NUCLEOTIDE SEQUENCE [LARGE SCALE GENOMIC DNA]</scope>
    <source>
        <strain evidence="3 4">DSM 19307</strain>
    </source>
</reference>
<evidence type="ECO:0000313" key="4">
    <source>
        <dbReference type="Proteomes" id="UP000198393"/>
    </source>
</evidence>